<evidence type="ECO:0000256" key="1">
    <source>
        <dbReference type="SAM" id="MobiDB-lite"/>
    </source>
</evidence>
<protein>
    <submittedName>
        <fullName evidence="2">Uncharacterized protein</fullName>
    </submittedName>
</protein>
<evidence type="ECO:0000313" key="2">
    <source>
        <dbReference type="EMBL" id="CAE8676638.1"/>
    </source>
</evidence>
<proteinExistence type="predicted"/>
<gene>
    <name evidence="2" type="ORF">PGLA2088_LOCUS19965</name>
</gene>
<comment type="caution">
    <text evidence="2">The sequence shown here is derived from an EMBL/GenBank/DDBJ whole genome shotgun (WGS) entry which is preliminary data.</text>
</comment>
<dbReference type="Proteomes" id="UP000626109">
    <property type="component" value="Unassembled WGS sequence"/>
</dbReference>
<feature type="region of interest" description="Disordered" evidence="1">
    <location>
        <begin position="89"/>
        <end position="113"/>
    </location>
</feature>
<dbReference type="EMBL" id="CAJNNW010025276">
    <property type="protein sequence ID" value="CAE8676638.1"/>
    <property type="molecule type" value="Genomic_DNA"/>
</dbReference>
<reference evidence="2" key="1">
    <citation type="submission" date="2021-02" db="EMBL/GenBank/DDBJ databases">
        <authorList>
            <person name="Dougan E. K."/>
            <person name="Rhodes N."/>
            <person name="Thang M."/>
            <person name="Chan C."/>
        </authorList>
    </citation>
    <scope>NUCLEOTIDE SEQUENCE</scope>
</reference>
<accession>A0A813JJ72</accession>
<evidence type="ECO:0000313" key="3">
    <source>
        <dbReference type="Proteomes" id="UP000626109"/>
    </source>
</evidence>
<name>A0A813JJ72_POLGL</name>
<organism evidence="2 3">
    <name type="scientific">Polarella glacialis</name>
    <name type="common">Dinoflagellate</name>
    <dbReference type="NCBI Taxonomy" id="89957"/>
    <lineage>
        <taxon>Eukaryota</taxon>
        <taxon>Sar</taxon>
        <taxon>Alveolata</taxon>
        <taxon>Dinophyceae</taxon>
        <taxon>Suessiales</taxon>
        <taxon>Suessiaceae</taxon>
        <taxon>Polarella</taxon>
    </lineage>
</organism>
<sequence>MDYGCGVYEECRGCGRRVPETAGHLLQDCEALAPIRQEYCRRLRGLGCSLASVSGHGALRKLVLGGAPCSATARECVGFVNALSRRLRHASRRRRRAHIDPGDPGSSTSSDAF</sequence>
<dbReference type="AlphaFoldDB" id="A0A813JJ72"/>
<feature type="compositionally biased region" description="Low complexity" evidence="1">
    <location>
        <begin position="102"/>
        <end position="113"/>
    </location>
</feature>